<name>A0ABD3HRX9_9MARC</name>
<protein>
    <submittedName>
        <fullName evidence="2">Uncharacterized protein</fullName>
    </submittedName>
</protein>
<dbReference type="Proteomes" id="UP001633002">
    <property type="component" value="Unassembled WGS sequence"/>
</dbReference>
<feature type="compositionally biased region" description="Polar residues" evidence="1">
    <location>
        <begin position="1"/>
        <end position="12"/>
    </location>
</feature>
<feature type="compositionally biased region" description="Basic and acidic residues" evidence="1">
    <location>
        <begin position="189"/>
        <end position="201"/>
    </location>
</feature>
<dbReference type="AlphaFoldDB" id="A0ABD3HRX9"/>
<organism evidence="2 3">
    <name type="scientific">Riccia sorocarpa</name>
    <dbReference type="NCBI Taxonomy" id="122646"/>
    <lineage>
        <taxon>Eukaryota</taxon>
        <taxon>Viridiplantae</taxon>
        <taxon>Streptophyta</taxon>
        <taxon>Embryophyta</taxon>
        <taxon>Marchantiophyta</taxon>
        <taxon>Marchantiopsida</taxon>
        <taxon>Marchantiidae</taxon>
        <taxon>Marchantiales</taxon>
        <taxon>Ricciaceae</taxon>
        <taxon>Riccia</taxon>
    </lineage>
</organism>
<gene>
    <name evidence="2" type="ORF">R1sor_006676</name>
</gene>
<evidence type="ECO:0000256" key="1">
    <source>
        <dbReference type="SAM" id="MobiDB-lite"/>
    </source>
</evidence>
<evidence type="ECO:0000313" key="3">
    <source>
        <dbReference type="Proteomes" id="UP001633002"/>
    </source>
</evidence>
<reference evidence="2 3" key="1">
    <citation type="submission" date="2024-09" db="EMBL/GenBank/DDBJ databases">
        <title>Chromosome-scale assembly of Riccia sorocarpa.</title>
        <authorList>
            <person name="Paukszto L."/>
        </authorList>
    </citation>
    <scope>NUCLEOTIDE SEQUENCE [LARGE SCALE GENOMIC DNA]</scope>
    <source>
        <strain evidence="2">LP-2024</strain>
        <tissue evidence="2">Aerial parts of the thallus</tissue>
    </source>
</reference>
<evidence type="ECO:0000313" key="2">
    <source>
        <dbReference type="EMBL" id="KAL3693025.1"/>
    </source>
</evidence>
<feature type="compositionally biased region" description="Basic and acidic residues" evidence="1">
    <location>
        <begin position="22"/>
        <end position="37"/>
    </location>
</feature>
<feature type="region of interest" description="Disordered" evidence="1">
    <location>
        <begin position="249"/>
        <end position="298"/>
    </location>
</feature>
<feature type="region of interest" description="Disordered" evidence="1">
    <location>
        <begin position="1"/>
        <end position="46"/>
    </location>
</feature>
<proteinExistence type="predicted"/>
<feature type="region of interest" description="Disordered" evidence="1">
    <location>
        <begin position="139"/>
        <end position="161"/>
    </location>
</feature>
<feature type="region of interest" description="Disordered" evidence="1">
    <location>
        <begin position="80"/>
        <end position="108"/>
    </location>
</feature>
<accession>A0ABD3HRX9</accession>
<sequence>MRNSSVSRTTPVLSEGNGSRGTVDKGEQRSAHSEAHHQQSAQDQTYTALEGRTMAKGAPAIRQKIAPKLGVKGVSRMLNNWGQPTKPRIIPVGTTLDNDDSDPEDDRFAVVPRRRGGREPISKTAVTNLEQINRFQELEATEEPNNATNEGDADMVPGLNQPEEAKDAGQVVAIVTTPTPQQNDAVNDSQEKNDETLKDTRNDVGWQLDHTTEKEYLEEKLEHTCHMDSFEPVGPLAMIIRSLDRWGDVPEEDMPELGPRGTKGRPMDPNSTPDKGNKTKRRLLDGEVPAYEKVQTFS</sequence>
<keyword evidence="3" id="KW-1185">Reference proteome</keyword>
<feature type="compositionally biased region" description="Polar residues" evidence="1">
    <location>
        <begin position="177"/>
        <end position="188"/>
    </location>
</feature>
<feature type="region of interest" description="Disordered" evidence="1">
    <location>
        <begin position="177"/>
        <end position="201"/>
    </location>
</feature>
<comment type="caution">
    <text evidence="2">The sequence shown here is derived from an EMBL/GenBank/DDBJ whole genome shotgun (WGS) entry which is preliminary data.</text>
</comment>
<dbReference type="EMBL" id="JBJQOH010000003">
    <property type="protein sequence ID" value="KAL3693025.1"/>
    <property type="molecule type" value="Genomic_DNA"/>
</dbReference>